<keyword evidence="7" id="KW-1185">Reference proteome</keyword>
<accession>A0A5N6E7A8</accession>
<evidence type="ECO:0000256" key="3">
    <source>
        <dbReference type="ARBA" id="ARBA00023163"/>
    </source>
</evidence>
<organism evidence="6 7">
    <name type="scientific">Aspergillus novoparasiticus</name>
    <dbReference type="NCBI Taxonomy" id="986946"/>
    <lineage>
        <taxon>Eukaryota</taxon>
        <taxon>Fungi</taxon>
        <taxon>Dikarya</taxon>
        <taxon>Ascomycota</taxon>
        <taxon>Pezizomycotina</taxon>
        <taxon>Eurotiomycetes</taxon>
        <taxon>Eurotiomycetidae</taxon>
        <taxon>Eurotiales</taxon>
        <taxon>Aspergillaceae</taxon>
        <taxon>Aspergillus</taxon>
        <taxon>Aspergillus subgen. Circumdati</taxon>
    </lineage>
</organism>
<reference evidence="6 7" key="1">
    <citation type="submission" date="2019-04" db="EMBL/GenBank/DDBJ databases">
        <title>Fungal friends and foes A comparative genomics study of 23 Aspergillus species from section Flavi.</title>
        <authorList>
            <consortium name="DOE Joint Genome Institute"/>
            <person name="Kjaerbolling I."/>
            <person name="Vesth T.C."/>
            <person name="Frisvad J.C."/>
            <person name="Nybo J.L."/>
            <person name="Theobald S."/>
            <person name="Kildgaard S."/>
            <person name="Petersen T.I."/>
            <person name="Kuo A."/>
            <person name="Sato A."/>
            <person name="Lyhne E.K."/>
            <person name="Kogle M.E."/>
            <person name="Wiebenga A."/>
            <person name="Kun R.S."/>
            <person name="Lubbers R.J."/>
            <person name="Makela M.R."/>
            <person name="Barry K."/>
            <person name="Chovatia M."/>
            <person name="Clum A."/>
            <person name="Daum C."/>
            <person name="Haridas S."/>
            <person name="He G."/>
            <person name="LaButti K."/>
            <person name="Lipzen A."/>
            <person name="Mondo S."/>
            <person name="Pangilinan J."/>
            <person name="Riley R."/>
            <person name="Salamov A."/>
            <person name="Simmons B.A."/>
            <person name="Magnuson J.K."/>
            <person name="Henrissat B."/>
            <person name="Mortensen U.H."/>
            <person name="Larsen T.O."/>
            <person name="De vries R.P."/>
            <person name="Grigoriev I.V."/>
            <person name="Machida M."/>
            <person name="Baker S.E."/>
            <person name="Andersen M.R."/>
        </authorList>
    </citation>
    <scope>NUCLEOTIDE SEQUENCE [LARGE SCALE GENOMIC DNA]</scope>
    <source>
        <strain evidence="6 7">CBS 126849</strain>
    </source>
</reference>
<name>A0A5N6E7A8_9EURO</name>
<dbReference type="Proteomes" id="UP000326799">
    <property type="component" value="Unassembled WGS sequence"/>
</dbReference>
<keyword evidence="1" id="KW-0805">Transcription regulation</keyword>
<dbReference type="GO" id="GO:0003677">
    <property type="term" value="F:DNA binding"/>
    <property type="evidence" value="ECO:0007669"/>
    <property type="project" value="UniProtKB-KW"/>
</dbReference>
<dbReference type="Gene3D" id="4.10.240.10">
    <property type="entry name" value="Zn(2)-C6 fungal-type DNA-binding domain"/>
    <property type="match status" value="1"/>
</dbReference>
<dbReference type="GO" id="GO:0009893">
    <property type="term" value="P:positive regulation of metabolic process"/>
    <property type="evidence" value="ECO:0007669"/>
    <property type="project" value="UniProtKB-ARBA"/>
</dbReference>
<dbReference type="PROSITE" id="PS00463">
    <property type="entry name" value="ZN2_CY6_FUNGAL_1"/>
    <property type="match status" value="1"/>
</dbReference>
<dbReference type="SUPFAM" id="SSF57701">
    <property type="entry name" value="Zn2/Cys6 DNA-binding domain"/>
    <property type="match status" value="1"/>
</dbReference>
<evidence type="ECO:0000313" key="7">
    <source>
        <dbReference type="Proteomes" id="UP000326799"/>
    </source>
</evidence>
<evidence type="ECO:0000256" key="4">
    <source>
        <dbReference type="ARBA" id="ARBA00023242"/>
    </source>
</evidence>
<dbReference type="CDD" id="cd00067">
    <property type="entry name" value="GAL4"/>
    <property type="match status" value="1"/>
</dbReference>
<keyword evidence="3" id="KW-0804">Transcription</keyword>
<dbReference type="AlphaFoldDB" id="A0A5N6E7A8"/>
<evidence type="ECO:0000313" key="6">
    <source>
        <dbReference type="EMBL" id="KAB8212734.1"/>
    </source>
</evidence>
<dbReference type="InterPro" id="IPR052761">
    <property type="entry name" value="Fungal_Detox/Toxin_TFs"/>
</dbReference>
<proteinExistence type="predicted"/>
<gene>
    <name evidence="6" type="ORF">BDV33DRAFT_186257</name>
</gene>
<evidence type="ECO:0000259" key="5">
    <source>
        <dbReference type="PROSITE" id="PS50048"/>
    </source>
</evidence>
<dbReference type="GO" id="GO:0008270">
    <property type="term" value="F:zinc ion binding"/>
    <property type="evidence" value="ECO:0007669"/>
    <property type="project" value="InterPro"/>
</dbReference>
<protein>
    <recommendedName>
        <fullName evidence="5">Zn(2)-C6 fungal-type domain-containing protein</fullName>
    </recommendedName>
</protein>
<dbReference type="PROSITE" id="PS50048">
    <property type="entry name" value="ZN2_CY6_FUNGAL_2"/>
    <property type="match status" value="1"/>
</dbReference>
<evidence type="ECO:0000256" key="1">
    <source>
        <dbReference type="ARBA" id="ARBA00023015"/>
    </source>
</evidence>
<keyword evidence="4" id="KW-0539">Nucleus</keyword>
<dbReference type="GO" id="GO:0000981">
    <property type="term" value="F:DNA-binding transcription factor activity, RNA polymerase II-specific"/>
    <property type="evidence" value="ECO:0007669"/>
    <property type="project" value="InterPro"/>
</dbReference>
<dbReference type="SMART" id="SM00066">
    <property type="entry name" value="GAL4"/>
    <property type="match status" value="1"/>
</dbReference>
<sequence>MSNAGADSRKRRAARACLACRKRKIRCDVARSGMPCTNCRLDSVECVVTKSRRGGYVARTKVHIMSRSPF</sequence>
<dbReference type="InterPro" id="IPR036864">
    <property type="entry name" value="Zn2-C6_fun-type_DNA-bd_sf"/>
</dbReference>
<dbReference type="PANTHER" id="PTHR47425:SF2">
    <property type="entry name" value="FARB-RELATED"/>
    <property type="match status" value="1"/>
</dbReference>
<dbReference type="Pfam" id="PF00172">
    <property type="entry name" value="Zn_clus"/>
    <property type="match status" value="1"/>
</dbReference>
<feature type="domain" description="Zn(2)-C6 fungal-type" evidence="5">
    <location>
        <begin position="16"/>
        <end position="48"/>
    </location>
</feature>
<keyword evidence="2" id="KW-0238">DNA-binding</keyword>
<evidence type="ECO:0000256" key="2">
    <source>
        <dbReference type="ARBA" id="ARBA00023125"/>
    </source>
</evidence>
<dbReference type="InterPro" id="IPR001138">
    <property type="entry name" value="Zn2Cys6_DnaBD"/>
</dbReference>
<dbReference type="PANTHER" id="PTHR47425">
    <property type="entry name" value="FARB-RELATED"/>
    <property type="match status" value="1"/>
</dbReference>
<dbReference type="EMBL" id="ML733946">
    <property type="protein sequence ID" value="KAB8212734.1"/>
    <property type="molecule type" value="Genomic_DNA"/>
</dbReference>